<dbReference type="EMBL" id="CP000383">
    <property type="protein sequence ID" value="ABG59542.1"/>
    <property type="molecule type" value="Genomic_DNA"/>
</dbReference>
<dbReference type="Proteomes" id="UP000001822">
    <property type="component" value="Chromosome"/>
</dbReference>
<gene>
    <name evidence="1" type="ordered locus">CHU_2281</name>
</gene>
<accession>A0A6N4STB7</accession>
<protein>
    <submittedName>
        <fullName evidence="1">Uncharacterized protein</fullName>
    </submittedName>
</protein>
<organism evidence="1 2">
    <name type="scientific">Cytophaga hutchinsonii (strain ATCC 33406 / DSM 1761 / CIP 103989 / NBRC 15051 / NCIMB 9469 / D465)</name>
    <dbReference type="NCBI Taxonomy" id="269798"/>
    <lineage>
        <taxon>Bacteria</taxon>
        <taxon>Pseudomonadati</taxon>
        <taxon>Bacteroidota</taxon>
        <taxon>Cytophagia</taxon>
        <taxon>Cytophagales</taxon>
        <taxon>Cytophagaceae</taxon>
        <taxon>Cytophaga</taxon>
    </lineage>
</organism>
<reference evidence="1 2" key="1">
    <citation type="journal article" date="2007" name="Appl. Environ. Microbiol.">
        <title>Genome sequence of the cellulolytic gliding bacterium Cytophaga hutchinsonii.</title>
        <authorList>
            <person name="Xie G."/>
            <person name="Bruce D.C."/>
            <person name="Challacombe J.F."/>
            <person name="Chertkov O."/>
            <person name="Detter J.C."/>
            <person name="Gilna P."/>
            <person name="Han C.S."/>
            <person name="Lucas S."/>
            <person name="Misra M."/>
            <person name="Myers G.L."/>
            <person name="Richardson P."/>
            <person name="Tapia R."/>
            <person name="Thayer N."/>
            <person name="Thompson L.S."/>
            <person name="Brettin T.S."/>
            <person name="Henrissat B."/>
            <person name="Wilson D.B."/>
            <person name="McBride M.J."/>
        </authorList>
    </citation>
    <scope>NUCLEOTIDE SEQUENCE [LARGE SCALE GENOMIC DNA]</scope>
    <source>
        <strain evidence="2">ATCC 33406 / DSM 1761 / CIP 103989 / NBRC 15051 / NCIMB 9469 / D465</strain>
    </source>
</reference>
<sequence length="70" mass="8671">MIFLYKSQICSLKFYKSIRYNLLNLFFEIESYFDRLNGIILRKMLNRKCNMYFCMISNKGIYSIFYSYKK</sequence>
<dbReference type="AlphaFoldDB" id="A0A6N4STB7"/>
<keyword evidence="2" id="KW-1185">Reference proteome</keyword>
<dbReference type="KEGG" id="chu:CHU_2281"/>
<name>A0A6N4STB7_CYTH3</name>
<evidence type="ECO:0000313" key="2">
    <source>
        <dbReference type="Proteomes" id="UP000001822"/>
    </source>
</evidence>
<evidence type="ECO:0000313" key="1">
    <source>
        <dbReference type="EMBL" id="ABG59542.1"/>
    </source>
</evidence>
<proteinExistence type="predicted"/>